<sequence length="187" mass="21474">MDAIDLMKEEHKNIKRGLAVIRKMCISIIETGEVAQDDFYEMIDFIRNYADKHHHNKEESILFKRMEEVIGDMVKAPLSGMLVEHDLGRLFTTNLEEALKRVKEGDKDSRVDVIANAVGYTDLLNRHIEKEDKAIYSFARRALSPEILEEVNSEAGEVEKIGEGKNTQGNYMRMLDELESKWSKKGS</sequence>
<keyword evidence="3" id="KW-1185">Reference proteome</keyword>
<name>A0ABU4JSW7_9CLOT</name>
<evidence type="ECO:0000259" key="1">
    <source>
        <dbReference type="Pfam" id="PF01814"/>
    </source>
</evidence>
<proteinExistence type="predicted"/>
<dbReference type="InterPro" id="IPR012312">
    <property type="entry name" value="Hemerythrin-like"/>
</dbReference>
<dbReference type="EMBL" id="JARUJP010000008">
    <property type="protein sequence ID" value="MDW8801236.1"/>
    <property type="molecule type" value="Genomic_DNA"/>
</dbReference>
<dbReference type="PANTHER" id="PTHR39966">
    <property type="entry name" value="BLL2471 PROTEIN-RELATED"/>
    <property type="match status" value="1"/>
</dbReference>
<dbReference type="CDD" id="cd12108">
    <property type="entry name" value="Hr-like"/>
    <property type="match status" value="1"/>
</dbReference>
<evidence type="ECO:0000313" key="2">
    <source>
        <dbReference type="EMBL" id="MDW8801236.1"/>
    </source>
</evidence>
<organism evidence="2 3">
    <name type="scientific">Clostridium tanneri</name>
    <dbReference type="NCBI Taxonomy" id="3037988"/>
    <lineage>
        <taxon>Bacteria</taxon>
        <taxon>Bacillati</taxon>
        <taxon>Bacillota</taxon>
        <taxon>Clostridia</taxon>
        <taxon>Eubacteriales</taxon>
        <taxon>Clostridiaceae</taxon>
        <taxon>Clostridium</taxon>
    </lineage>
</organism>
<reference evidence="2 3" key="1">
    <citation type="submission" date="2023-04" db="EMBL/GenBank/DDBJ databases">
        <title>Clostridium tannerae sp. nov., isolated from the fecal material of an alpaca.</title>
        <authorList>
            <person name="Miller S."/>
            <person name="Hendry M."/>
            <person name="King J."/>
            <person name="Sankaranarayanan K."/>
            <person name="Lawson P.A."/>
        </authorList>
    </citation>
    <scope>NUCLEOTIDE SEQUENCE [LARGE SCALE GENOMIC DNA]</scope>
    <source>
        <strain evidence="2 3">A1-XYC3</strain>
    </source>
</reference>
<gene>
    <name evidence="2" type="ORF">P8V03_08705</name>
</gene>
<comment type="caution">
    <text evidence="2">The sequence shown here is derived from an EMBL/GenBank/DDBJ whole genome shotgun (WGS) entry which is preliminary data.</text>
</comment>
<dbReference type="Gene3D" id="1.20.120.520">
    <property type="entry name" value="nmb1532 protein domain like"/>
    <property type="match status" value="1"/>
</dbReference>
<dbReference type="Pfam" id="PF01814">
    <property type="entry name" value="Hemerythrin"/>
    <property type="match status" value="1"/>
</dbReference>
<feature type="domain" description="Hemerythrin-like" evidence="1">
    <location>
        <begin position="3"/>
        <end position="137"/>
    </location>
</feature>
<dbReference type="Proteomes" id="UP001281656">
    <property type="component" value="Unassembled WGS sequence"/>
</dbReference>
<evidence type="ECO:0000313" key="3">
    <source>
        <dbReference type="Proteomes" id="UP001281656"/>
    </source>
</evidence>
<dbReference type="PANTHER" id="PTHR39966:SF1">
    <property type="entry name" value="HEMERYTHRIN-LIKE DOMAIN-CONTAINING PROTEIN"/>
    <property type="match status" value="1"/>
</dbReference>
<protein>
    <submittedName>
        <fullName evidence="2">Hemerythrin domain-containing protein</fullName>
    </submittedName>
</protein>
<accession>A0ABU4JSW7</accession>
<dbReference type="RefSeq" id="WP_318797883.1">
    <property type="nucleotide sequence ID" value="NZ_JARUJP010000008.1"/>
</dbReference>